<feature type="region of interest" description="Disordered" evidence="1">
    <location>
        <begin position="1"/>
        <end position="67"/>
    </location>
</feature>
<comment type="caution">
    <text evidence="2">The sequence shown here is derived from an EMBL/GenBank/DDBJ whole genome shotgun (WGS) entry which is preliminary data.</text>
</comment>
<dbReference type="EMBL" id="BMAT01013907">
    <property type="protein sequence ID" value="GFS22706.1"/>
    <property type="molecule type" value="Genomic_DNA"/>
</dbReference>
<dbReference type="Proteomes" id="UP000762676">
    <property type="component" value="Unassembled WGS sequence"/>
</dbReference>
<keyword evidence="3" id="KW-1185">Reference proteome</keyword>
<feature type="compositionally biased region" description="Basic and acidic residues" evidence="1">
    <location>
        <begin position="44"/>
        <end position="63"/>
    </location>
</feature>
<evidence type="ECO:0000256" key="1">
    <source>
        <dbReference type="SAM" id="MobiDB-lite"/>
    </source>
</evidence>
<protein>
    <submittedName>
        <fullName evidence="2">Uncharacterized protein</fullName>
    </submittedName>
</protein>
<dbReference type="AlphaFoldDB" id="A0AAV4JMU2"/>
<feature type="compositionally biased region" description="Polar residues" evidence="1">
    <location>
        <begin position="1"/>
        <end position="13"/>
    </location>
</feature>
<evidence type="ECO:0000313" key="2">
    <source>
        <dbReference type="EMBL" id="GFS22706.1"/>
    </source>
</evidence>
<sequence>MKVSSKQMASSNGEMGVSKHRPSQQTIPRQRILPNIQYPEEVEDSPRNSERASENLPGDDKSAVEMTRNDSQSVNLIFVMEKHMLCLSFLSLLFVRRRCEL</sequence>
<gene>
    <name evidence="2" type="ORF">ElyMa_006958200</name>
</gene>
<reference evidence="2 3" key="1">
    <citation type="journal article" date="2021" name="Elife">
        <title>Chloroplast acquisition without the gene transfer in kleptoplastic sea slugs, Plakobranchus ocellatus.</title>
        <authorList>
            <person name="Maeda T."/>
            <person name="Takahashi S."/>
            <person name="Yoshida T."/>
            <person name="Shimamura S."/>
            <person name="Takaki Y."/>
            <person name="Nagai Y."/>
            <person name="Toyoda A."/>
            <person name="Suzuki Y."/>
            <person name="Arimoto A."/>
            <person name="Ishii H."/>
            <person name="Satoh N."/>
            <person name="Nishiyama T."/>
            <person name="Hasebe M."/>
            <person name="Maruyama T."/>
            <person name="Minagawa J."/>
            <person name="Obokata J."/>
            <person name="Shigenobu S."/>
        </authorList>
    </citation>
    <scope>NUCLEOTIDE SEQUENCE [LARGE SCALE GENOMIC DNA]</scope>
</reference>
<proteinExistence type="predicted"/>
<organism evidence="2 3">
    <name type="scientific">Elysia marginata</name>
    <dbReference type="NCBI Taxonomy" id="1093978"/>
    <lineage>
        <taxon>Eukaryota</taxon>
        <taxon>Metazoa</taxon>
        <taxon>Spiralia</taxon>
        <taxon>Lophotrochozoa</taxon>
        <taxon>Mollusca</taxon>
        <taxon>Gastropoda</taxon>
        <taxon>Heterobranchia</taxon>
        <taxon>Euthyneura</taxon>
        <taxon>Panpulmonata</taxon>
        <taxon>Sacoglossa</taxon>
        <taxon>Placobranchoidea</taxon>
        <taxon>Plakobranchidae</taxon>
        <taxon>Elysia</taxon>
    </lineage>
</organism>
<evidence type="ECO:0000313" key="3">
    <source>
        <dbReference type="Proteomes" id="UP000762676"/>
    </source>
</evidence>
<name>A0AAV4JMU2_9GAST</name>
<accession>A0AAV4JMU2</accession>